<reference evidence="6 7" key="1">
    <citation type="journal article" date="2012" name="J. Bacteriol.">
        <title>Genome of Bacillus macauensis ZFHKF-1, a Long-Chain-Forming Bacterium.</title>
        <authorList>
            <person name="Cai L."/>
            <person name="Zhang T."/>
        </authorList>
    </citation>
    <scope>NUCLEOTIDE SEQUENCE [LARGE SCALE GENOMIC DNA]</scope>
    <source>
        <strain evidence="6 7">ZFHKF-1</strain>
    </source>
</reference>
<keyword evidence="7" id="KW-1185">Reference proteome</keyword>
<evidence type="ECO:0000256" key="3">
    <source>
        <dbReference type="ARBA" id="ARBA00022578"/>
    </source>
</evidence>
<evidence type="ECO:0000256" key="2">
    <source>
        <dbReference type="ARBA" id="ARBA00010961"/>
    </source>
</evidence>
<comment type="similarity">
    <text evidence="2">Belongs to the transposase mutator family.</text>
</comment>
<comment type="function">
    <text evidence="1">Required for the transposition of the insertion element.</text>
</comment>
<protein>
    <submittedName>
        <fullName evidence="6">Transposase</fullName>
    </submittedName>
</protein>
<gene>
    <name evidence="6" type="ORF">A374_02374</name>
</gene>
<name>I8AM83_9BACL</name>
<sequence length="57" mass="6751">MRATLLIKFVWKIEICEDFKTIHQACSDELAKEALETFCEKWTKSYKKIMQGLLENP</sequence>
<evidence type="ECO:0000256" key="5">
    <source>
        <dbReference type="ARBA" id="ARBA00023172"/>
    </source>
</evidence>
<dbReference type="STRING" id="1196324.A374_02374"/>
<dbReference type="GO" id="GO:0004803">
    <property type="term" value="F:transposase activity"/>
    <property type="evidence" value="ECO:0007669"/>
    <property type="project" value="InterPro"/>
</dbReference>
<dbReference type="InterPro" id="IPR001207">
    <property type="entry name" value="Transposase_mutator"/>
</dbReference>
<evidence type="ECO:0000256" key="1">
    <source>
        <dbReference type="ARBA" id="ARBA00002190"/>
    </source>
</evidence>
<dbReference type="EMBL" id="AKKV01000019">
    <property type="protein sequence ID" value="EIT87062.1"/>
    <property type="molecule type" value="Genomic_DNA"/>
</dbReference>
<keyword evidence="3" id="KW-0815">Transposition</keyword>
<evidence type="ECO:0000313" key="6">
    <source>
        <dbReference type="EMBL" id="EIT87062.1"/>
    </source>
</evidence>
<accession>I8AM83</accession>
<dbReference type="GO" id="GO:0003677">
    <property type="term" value="F:DNA binding"/>
    <property type="evidence" value="ECO:0007669"/>
    <property type="project" value="UniProtKB-KW"/>
</dbReference>
<dbReference type="Proteomes" id="UP000004080">
    <property type="component" value="Unassembled WGS sequence"/>
</dbReference>
<dbReference type="GO" id="GO:0006313">
    <property type="term" value="P:DNA transposition"/>
    <property type="evidence" value="ECO:0007669"/>
    <property type="project" value="InterPro"/>
</dbReference>
<keyword evidence="4" id="KW-0238">DNA-binding</keyword>
<evidence type="ECO:0000313" key="7">
    <source>
        <dbReference type="Proteomes" id="UP000004080"/>
    </source>
</evidence>
<evidence type="ECO:0000256" key="4">
    <source>
        <dbReference type="ARBA" id="ARBA00023125"/>
    </source>
</evidence>
<dbReference type="AlphaFoldDB" id="I8AM83"/>
<dbReference type="PATRIC" id="fig|1196324.3.peg.475"/>
<organism evidence="6 7">
    <name type="scientific">Fictibacillus macauensis ZFHKF-1</name>
    <dbReference type="NCBI Taxonomy" id="1196324"/>
    <lineage>
        <taxon>Bacteria</taxon>
        <taxon>Bacillati</taxon>
        <taxon>Bacillota</taxon>
        <taxon>Bacilli</taxon>
        <taxon>Bacillales</taxon>
        <taxon>Fictibacillaceae</taxon>
        <taxon>Fictibacillus</taxon>
    </lineage>
</organism>
<comment type="caution">
    <text evidence="6">The sequence shown here is derived from an EMBL/GenBank/DDBJ whole genome shotgun (WGS) entry which is preliminary data.</text>
</comment>
<dbReference type="Pfam" id="PF00872">
    <property type="entry name" value="Transposase_mut"/>
    <property type="match status" value="1"/>
</dbReference>
<proteinExistence type="inferred from homology"/>
<keyword evidence="5" id="KW-0233">DNA recombination</keyword>